<sequence length="365" mass="43083">MKKITLLFFSILIYVTTLNSQNLLQSLYSLEQFPAEMDKSKNFIKEATDGILMYDFIASNGNYQFNKKAKEAVVFKLPLQDDFSLHFFNPKSKEAYNEVAIYIIYTFNYLEYFDKFELNEDTFSLSSLFDLATRYSNFDEYQLVHEMLANFNPGLDYNTRRILFFEEAAKAVQLEEIPNFKEVVSPEDLEEMSSKEVEEMMLDEILDAADSENIIPQLFNHFILDTESEQKTKQRIFKLFNDQNILEETEQKILQPKINIEFSKECFLSFPKNMLQLIDRNDHLFRVKSLNIAVDFKNKRLIIDFIGKNYTDITINNADYKGKKVKDEIVRTKQLRIVVENTKTEFQIFKQNTMKAIPYTIPLKQ</sequence>
<protein>
    <submittedName>
        <fullName evidence="1">Uncharacterized protein</fullName>
    </submittedName>
</protein>
<dbReference type="EMBL" id="ABIB01000019">
    <property type="protein sequence ID" value="EDP94389.1"/>
    <property type="molecule type" value="Genomic_DNA"/>
</dbReference>
<dbReference type="STRING" id="391587.KAOT1_10081"/>
<gene>
    <name evidence="1" type="ORF">KAOT1_10081</name>
</gene>
<reference evidence="1 2" key="1">
    <citation type="journal article" date="2011" name="J. Bacteriol.">
        <title>Genome sequence of the algicidal bacterium Kordia algicida OT-1.</title>
        <authorList>
            <person name="Lee H.S."/>
            <person name="Kang S.G."/>
            <person name="Kwon K.K."/>
            <person name="Lee J.H."/>
            <person name="Kim S.J."/>
        </authorList>
    </citation>
    <scope>NUCLEOTIDE SEQUENCE [LARGE SCALE GENOMIC DNA]</scope>
    <source>
        <strain evidence="1 2">OT-1</strain>
    </source>
</reference>
<accession>A9ECM7</accession>
<keyword evidence="2" id="KW-1185">Reference proteome</keyword>
<name>A9ECM7_9FLAO</name>
<dbReference type="HOGENOM" id="CLU_758173_0_0_10"/>
<proteinExistence type="predicted"/>
<dbReference type="RefSeq" id="WP_007094575.1">
    <property type="nucleotide sequence ID" value="NZ_CP142125.1"/>
</dbReference>
<comment type="caution">
    <text evidence="1">The sequence shown here is derived from an EMBL/GenBank/DDBJ whole genome shotgun (WGS) entry which is preliminary data.</text>
</comment>
<dbReference type="AlphaFoldDB" id="A9ECM7"/>
<evidence type="ECO:0000313" key="1">
    <source>
        <dbReference type="EMBL" id="EDP94389.1"/>
    </source>
</evidence>
<dbReference type="Proteomes" id="UP000002945">
    <property type="component" value="Unassembled WGS sequence"/>
</dbReference>
<evidence type="ECO:0000313" key="2">
    <source>
        <dbReference type="Proteomes" id="UP000002945"/>
    </source>
</evidence>
<organism evidence="1 2">
    <name type="scientific">Kordia algicida OT-1</name>
    <dbReference type="NCBI Taxonomy" id="391587"/>
    <lineage>
        <taxon>Bacteria</taxon>
        <taxon>Pseudomonadati</taxon>
        <taxon>Bacteroidota</taxon>
        <taxon>Flavobacteriia</taxon>
        <taxon>Flavobacteriales</taxon>
        <taxon>Flavobacteriaceae</taxon>
        <taxon>Kordia</taxon>
    </lineage>
</organism>